<organism evidence="1 2">
    <name type="scientific">Euplotes crassus</name>
    <dbReference type="NCBI Taxonomy" id="5936"/>
    <lineage>
        <taxon>Eukaryota</taxon>
        <taxon>Sar</taxon>
        <taxon>Alveolata</taxon>
        <taxon>Ciliophora</taxon>
        <taxon>Intramacronucleata</taxon>
        <taxon>Spirotrichea</taxon>
        <taxon>Hypotrichia</taxon>
        <taxon>Euplotida</taxon>
        <taxon>Euplotidae</taxon>
        <taxon>Moneuplotes</taxon>
    </lineage>
</organism>
<dbReference type="AlphaFoldDB" id="A0AAD1Y7L7"/>
<proteinExistence type="predicted"/>
<evidence type="ECO:0000313" key="2">
    <source>
        <dbReference type="Proteomes" id="UP001295684"/>
    </source>
</evidence>
<comment type="caution">
    <text evidence="1">The sequence shown here is derived from an EMBL/GenBank/DDBJ whole genome shotgun (WGS) entry which is preliminary data.</text>
</comment>
<gene>
    <name evidence="1" type="ORF">ECRASSUSDP1_LOCUS27890</name>
</gene>
<protein>
    <submittedName>
        <fullName evidence="1">Uncharacterized protein</fullName>
    </submittedName>
</protein>
<name>A0AAD1Y7L7_EUPCR</name>
<accession>A0AAD1Y7L7</accession>
<evidence type="ECO:0000313" key="1">
    <source>
        <dbReference type="EMBL" id="CAI2386280.1"/>
    </source>
</evidence>
<keyword evidence="2" id="KW-1185">Reference proteome</keyword>
<sequence>MDISEFNQMNLVSPDYMEPSNLEKDFSLENKEYEQLFDAESQASATFEPLKSFEEQMKFIEQDRRDLDLGESRIYQYISHDEQEFCLNNSRMQSVEEVEFDPQYESDIDSCGIPDSGNQKEMEIFKRSELMRLPDFTPSSAMMYSPLKPPMDSDVSMGKVVEDEVVTPDHNADMPHESDDLEQWVRTLKQTQGRLARISFYEEERKVESKEIDDECSEDSEYCMSPQANISRKTSISSEVNCRFTQRSCISKKLTKVLEKKIKEIPNGEIYKCKFCDYINACKQGIGGHTAKKHSKEKKEAERMTLKQKRERKRVISKKASECLNKEYIPNKAEKRVVLRQRKRQLVCEDQL</sequence>
<dbReference type="EMBL" id="CAMPGE010028774">
    <property type="protein sequence ID" value="CAI2386280.1"/>
    <property type="molecule type" value="Genomic_DNA"/>
</dbReference>
<dbReference type="Proteomes" id="UP001295684">
    <property type="component" value="Unassembled WGS sequence"/>
</dbReference>
<reference evidence="1" key="1">
    <citation type="submission" date="2023-07" db="EMBL/GenBank/DDBJ databases">
        <authorList>
            <consortium name="AG Swart"/>
            <person name="Singh M."/>
            <person name="Singh A."/>
            <person name="Seah K."/>
            <person name="Emmerich C."/>
        </authorList>
    </citation>
    <scope>NUCLEOTIDE SEQUENCE</scope>
    <source>
        <strain evidence="1">DP1</strain>
    </source>
</reference>